<evidence type="ECO:0000313" key="1">
    <source>
        <dbReference type="EMBL" id="KAI3720043.1"/>
    </source>
</evidence>
<protein>
    <submittedName>
        <fullName evidence="1">Uncharacterized protein</fullName>
    </submittedName>
</protein>
<name>A0ACB9BD95_ARCLA</name>
<keyword evidence="2" id="KW-1185">Reference proteome</keyword>
<sequence length="86" mass="10039">MNIKKRPTQRKQQDPISYVGLPNLTPPRPLLFYHYFLFSFSSLSTGAASNFLPDFSSSRRVLILTEEEKNESLWDPTEKYLCVILR</sequence>
<proteinExistence type="predicted"/>
<reference evidence="2" key="1">
    <citation type="journal article" date="2022" name="Mol. Ecol. Resour.">
        <title>The genomes of chicory, endive, great burdock and yacon provide insights into Asteraceae palaeo-polyploidization history and plant inulin production.</title>
        <authorList>
            <person name="Fan W."/>
            <person name="Wang S."/>
            <person name="Wang H."/>
            <person name="Wang A."/>
            <person name="Jiang F."/>
            <person name="Liu H."/>
            <person name="Zhao H."/>
            <person name="Xu D."/>
            <person name="Zhang Y."/>
        </authorList>
    </citation>
    <scope>NUCLEOTIDE SEQUENCE [LARGE SCALE GENOMIC DNA]</scope>
    <source>
        <strain evidence="2">cv. Niubang</strain>
    </source>
</reference>
<accession>A0ACB9BD95</accession>
<organism evidence="1 2">
    <name type="scientific">Arctium lappa</name>
    <name type="common">Greater burdock</name>
    <name type="synonym">Lappa major</name>
    <dbReference type="NCBI Taxonomy" id="4217"/>
    <lineage>
        <taxon>Eukaryota</taxon>
        <taxon>Viridiplantae</taxon>
        <taxon>Streptophyta</taxon>
        <taxon>Embryophyta</taxon>
        <taxon>Tracheophyta</taxon>
        <taxon>Spermatophyta</taxon>
        <taxon>Magnoliopsida</taxon>
        <taxon>eudicotyledons</taxon>
        <taxon>Gunneridae</taxon>
        <taxon>Pentapetalae</taxon>
        <taxon>asterids</taxon>
        <taxon>campanulids</taxon>
        <taxon>Asterales</taxon>
        <taxon>Asteraceae</taxon>
        <taxon>Carduoideae</taxon>
        <taxon>Cardueae</taxon>
        <taxon>Arctiinae</taxon>
        <taxon>Arctium</taxon>
    </lineage>
</organism>
<comment type="caution">
    <text evidence="1">The sequence shown here is derived from an EMBL/GenBank/DDBJ whole genome shotgun (WGS) entry which is preliminary data.</text>
</comment>
<reference evidence="1 2" key="2">
    <citation type="journal article" date="2022" name="Mol. Ecol. Resour.">
        <title>The genomes of chicory, endive, great burdock and yacon provide insights into Asteraceae paleo-polyploidization history and plant inulin production.</title>
        <authorList>
            <person name="Fan W."/>
            <person name="Wang S."/>
            <person name="Wang H."/>
            <person name="Wang A."/>
            <person name="Jiang F."/>
            <person name="Liu H."/>
            <person name="Zhao H."/>
            <person name="Xu D."/>
            <person name="Zhang Y."/>
        </authorList>
    </citation>
    <scope>NUCLEOTIDE SEQUENCE [LARGE SCALE GENOMIC DNA]</scope>
    <source>
        <strain evidence="2">cv. Niubang</strain>
    </source>
</reference>
<gene>
    <name evidence="1" type="ORF">L6452_20950</name>
</gene>
<dbReference type="Proteomes" id="UP001055879">
    <property type="component" value="Linkage Group LG06"/>
</dbReference>
<evidence type="ECO:0000313" key="2">
    <source>
        <dbReference type="Proteomes" id="UP001055879"/>
    </source>
</evidence>
<dbReference type="EMBL" id="CM042052">
    <property type="protein sequence ID" value="KAI3720043.1"/>
    <property type="molecule type" value="Genomic_DNA"/>
</dbReference>